<dbReference type="GO" id="GO:0044718">
    <property type="term" value="P:siderophore transmembrane transport"/>
    <property type="evidence" value="ECO:0007669"/>
    <property type="project" value="TreeGrafter"/>
</dbReference>
<accession>A0A150X156</accession>
<evidence type="ECO:0000256" key="12">
    <source>
        <dbReference type="SAM" id="SignalP"/>
    </source>
</evidence>
<dbReference type="SUPFAM" id="SSF56935">
    <property type="entry name" value="Porins"/>
    <property type="match status" value="1"/>
</dbReference>
<gene>
    <name evidence="15" type="ORF">AWN68_11925</name>
</gene>
<dbReference type="PANTHER" id="PTHR30069:SF29">
    <property type="entry name" value="HEMOGLOBIN AND HEMOGLOBIN-HAPTOGLOBIN-BINDING PROTEIN 1-RELATED"/>
    <property type="match status" value="1"/>
</dbReference>
<dbReference type="InterPro" id="IPR039426">
    <property type="entry name" value="TonB-dep_rcpt-like"/>
</dbReference>
<dbReference type="Pfam" id="PF07715">
    <property type="entry name" value="Plug"/>
    <property type="match status" value="1"/>
</dbReference>
<keyword evidence="8" id="KW-0675">Receptor</keyword>
<organism evidence="15 16">
    <name type="scientific">Roseivirga echinicomitans</name>
    <dbReference type="NCBI Taxonomy" id="296218"/>
    <lineage>
        <taxon>Bacteria</taxon>
        <taxon>Pseudomonadati</taxon>
        <taxon>Bacteroidota</taxon>
        <taxon>Cytophagia</taxon>
        <taxon>Cytophagales</taxon>
        <taxon>Roseivirgaceae</taxon>
        <taxon>Roseivirga</taxon>
    </lineage>
</organism>
<name>A0A150X156_9BACT</name>
<proteinExistence type="inferred from homology"/>
<dbReference type="PROSITE" id="PS52016">
    <property type="entry name" value="TONB_DEPENDENT_REC_3"/>
    <property type="match status" value="1"/>
</dbReference>
<dbReference type="GO" id="GO:0009279">
    <property type="term" value="C:cell outer membrane"/>
    <property type="evidence" value="ECO:0007669"/>
    <property type="project" value="UniProtKB-SubCell"/>
</dbReference>
<evidence type="ECO:0000313" key="15">
    <source>
        <dbReference type="EMBL" id="KYG72460.1"/>
    </source>
</evidence>
<reference evidence="15 16" key="1">
    <citation type="submission" date="2016-01" db="EMBL/GenBank/DDBJ databases">
        <title>Genome sequencing of Roseivirga echinicomitans KMM 6058.</title>
        <authorList>
            <person name="Selvaratnam C."/>
            <person name="Thevarajoo S."/>
            <person name="Goh K.M."/>
            <person name="Ee R."/>
            <person name="Chan K.-G."/>
            <person name="Chong C.S."/>
        </authorList>
    </citation>
    <scope>NUCLEOTIDE SEQUENCE [LARGE SCALE GENOMIC DNA]</scope>
    <source>
        <strain evidence="15 16">KMM 6058</strain>
    </source>
</reference>
<dbReference type="EMBL" id="LRDB01000051">
    <property type="protein sequence ID" value="KYG72460.1"/>
    <property type="molecule type" value="Genomic_DNA"/>
</dbReference>
<keyword evidence="5 12" id="KW-0732">Signal</keyword>
<evidence type="ECO:0000256" key="2">
    <source>
        <dbReference type="ARBA" id="ARBA00022448"/>
    </source>
</evidence>
<feature type="chain" id="PRO_5007574021" evidence="12">
    <location>
        <begin position="20"/>
        <end position="731"/>
    </location>
</feature>
<dbReference type="Gene3D" id="2.170.130.10">
    <property type="entry name" value="TonB-dependent receptor, plug domain"/>
    <property type="match status" value="1"/>
</dbReference>
<keyword evidence="6 11" id="KW-0798">TonB box</keyword>
<evidence type="ECO:0000256" key="1">
    <source>
        <dbReference type="ARBA" id="ARBA00004571"/>
    </source>
</evidence>
<sequence length="731" mass="82252">MIKKYILASLFTVLFTHMAAGQNNIRFQVIDEETNTPLIGATAYVSDTKGGISDSQGYVNLTGLSGTQVEVRFSFVGYETQTNTYIFSEVGTETIKIIMESATEEHEEVAIVTATRSSRSIEEIPTRIEFLGTEELEEKAVMKSSNIAMLLRESTGIQMQITSPSSANQSIRIQGLDGRYTQLLKDGFPLYGGFSGGLSIMQIPPLDLKQVEVIKGSNATLYGGGAIAGLVNLVSIQPEDEARFRLMLDQTSAGGTTVNTFYAKRNDKFGMSLFASGGLQNAYDVNDDNFSDIPESKALTFNPTFFYYPSADSKIRLALSGTFEDRLGGNLNAIDAEQSSANVYLQENTTNRLSYQLSYEKNWDENRSFTVKNSLLSFDRTIQEPSLVFNGQQYATFSEAAYSFGREKSRWIVGANLYSDNFTEDSGTNNNRNYEQITAGAFVQQVEQVSETFSIESGVRFDHNNDYGWFALPRVSLFYKPASKFTYRLGGGLGYKTPTIFSEDTERMSFRGLDASNLTSLDAEKSFGGNFDINYKTAIGERWTFSVNQLFFYTQLNDPLELHQVPLSTSFRFENAGDHMRSQGVETNLKLTYNDFKLFFNYALIDTQEKFDNRDDQKPLTAKHNIGAVLVYEEEGKWRIGLEAYYTGEQYRRDLTKTDNYWITGLMVLRKFKNISLYSNFENFSDTRQSKFENINLGSDMNPSALDIWAPLEGFVVNFGVIIDFGHSEHH</sequence>
<keyword evidence="9 10" id="KW-0998">Cell outer membrane</keyword>
<dbReference type="InterPro" id="IPR000531">
    <property type="entry name" value="Beta-barrel_TonB"/>
</dbReference>
<evidence type="ECO:0000256" key="9">
    <source>
        <dbReference type="ARBA" id="ARBA00023237"/>
    </source>
</evidence>
<dbReference type="Gene3D" id="2.40.170.20">
    <property type="entry name" value="TonB-dependent receptor, beta-barrel domain"/>
    <property type="match status" value="1"/>
</dbReference>
<keyword evidence="7 10" id="KW-0472">Membrane</keyword>
<evidence type="ECO:0000259" key="14">
    <source>
        <dbReference type="Pfam" id="PF07715"/>
    </source>
</evidence>
<dbReference type="STRING" id="296218.AWN68_11925"/>
<comment type="similarity">
    <text evidence="10 11">Belongs to the TonB-dependent receptor family.</text>
</comment>
<comment type="subcellular location">
    <subcellularLocation>
        <location evidence="1 10">Cell outer membrane</location>
        <topology evidence="1 10">Multi-pass membrane protein</topology>
    </subcellularLocation>
</comment>
<dbReference type="Proteomes" id="UP000075615">
    <property type="component" value="Unassembled WGS sequence"/>
</dbReference>
<dbReference type="InterPro" id="IPR037066">
    <property type="entry name" value="Plug_dom_sf"/>
</dbReference>
<dbReference type="GO" id="GO:0015344">
    <property type="term" value="F:siderophore uptake transmembrane transporter activity"/>
    <property type="evidence" value="ECO:0007669"/>
    <property type="project" value="TreeGrafter"/>
</dbReference>
<keyword evidence="4 10" id="KW-0812">Transmembrane</keyword>
<evidence type="ECO:0000256" key="3">
    <source>
        <dbReference type="ARBA" id="ARBA00022452"/>
    </source>
</evidence>
<feature type="domain" description="TonB-dependent receptor plug" evidence="14">
    <location>
        <begin position="122"/>
        <end position="229"/>
    </location>
</feature>
<keyword evidence="3 10" id="KW-1134">Transmembrane beta strand</keyword>
<dbReference type="PANTHER" id="PTHR30069">
    <property type="entry name" value="TONB-DEPENDENT OUTER MEMBRANE RECEPTOR"/>
    <property type="match status" value="1"/>
</dbReference>
<protein>
    <submittedName>
        <fullName evidence="15">Uncharacterized protein</fullName>
    </submittedName>
</protein>
<evidence type="ECO:0000256" key="10">
    <source>
        <dbReference type="PROSITE-ProRule" id="PRU01360"/>
    </source>
</evidence>
<feature type="signal peptide" evidence="12">
    <location>
        <begin position="1"/>
        <end position="19"/>
    </location>
</feature>
<dbReference type="SUPFAM" id="SSF49464">
    <property type="entry name" value="Carboxypeptidase regulatory domain-like"/>
    <property type="match status" value="1"/>
</dbReference>
<evidence type="ECO:0000256" key="6">
    <source>
        <dbReference type="ARBA" id="ARBA00023077"/>
    </source>
</evidence>
<dbReference type="Pfam" id="PF00593">
    <property type="entry name" value="TonB_dep_Rec_b-barrel"/>
    <property type="match status" value="1"/>
</dbReference>
<dbReference type="RefSeq" id="WP_068418984.1">
    <property type="nucleotide sequence ID" value="NZ_LRDB01000051.1"/>
</dbReference>
<evidence type="ECO:0000256" key="5">
    <source>
        <dbReference type="ARBA" id="ARBA00022729"/>
    </source>
</evidence>
<comment type="caution">
    <text evidence="15">The sequence shown here is derived from an EMBL/GenBank/DDBJ whole genome shotgun (WGS) entry which is preliminary data.</text>
</comment>
<dbReference type="InterPro" id="IPR012910">
    <property type="entry name" value="Plug_dom"/>
</dbReference>
<evidence type="ECO:0000256" key="11">
    <source>
        <dbReference type="RuleBase" id="RU003357"/>
    </source>
</evidence>
<evidence type="ECO:0000313" key="16">
    <source>
        <dbReference type="Proteomes" id="UP000075615"/>
    </source>
</evidence>
<dbReference type="Pfam" id="PF13715">
    <property type="entry name" value="CarbopepD_reg_2"/>
    <property type="match status" value="1"/>
</dbReference>
<evidence type="ECO:0000256" key="4">
    <source>
        <dbReference type="ARBA" id="ARBA00022692"/>
    </source>
</evidence>
<dbReference type="InterPro" id="IPR036942">
    <property type="entry name" value="Beta-barrel_TonB_sf"/>
</dbReference>
<keyword evidence="16" id="KW-1185">Reference proteome</keyword>
<dbReference type="InterPro" id="IPR008969">
    <property type="entry name" value="CarboxyPept-like_regulatory"/>
</dbReference>
<keyword evidence="2 10" id="KW-0813">Transport</keyword>
<evidence type="ECO:0000256" key="7">
    <source>
        <dbReference type="ARBA" id="ARBA00023136"/>
    </source>
</evidence>
<dbReference type="OrthoDB" id="1109239at2"/>
<dbReference type="AlphaFoldDB" id="A0A150X156"/>
<evidence type="ECO:0000256" key="8">
    <source>
        <dbReference type="ARBA" id="ARBA00023170"/>
    </source>
</evidence>
<evidence type="ECO:0000259" key="13">
    <source>
        <dbReference type="Pfam" id="PF00593"/>
    </source>
</evidence>
<feature type="domain" description="TonB-dependent receptor-like beta-barrel" evidence="13">
    <location>
        <begin position="306"/>
        <end position="683"/>
    </location>
</feature>